<name>A0ABU5J4K9_9BACI</name>
<accession>A0ABU5J4K9</accession>
<comment type="caution">
    <text evidence="1">The sequence shown here is derived from an EMBL/GenBank/DDBJ whole genome shotgun (WGS) entry which is preliminary data.</text>
</comment>
<evidence type="ECO:0000313" key="2">
    <source>
        <dbReference type="Proteomes" id="UP001290455"/>
    </source>
</evidence>
<reference evidence="1 2" key="1">
    <citation type="submission" date="2023-11" db="EMBL/GenBank/DDBJ databases">
        <title>Bacillus jintuensis, isolated from a mudflat on the Beibu Gulf coast.</title>
        <authorList>
            <person name="Li M."/>
        </authorList>
    </citation>
    <scope>NUCLEOTIDE SEQUENCE [LARGE SCALE GENOMIC DNA]</scope>
    <source>
        <strain evidence="1 2">31A1R</strain>
    </source>
</reference>
<gene>
    <name evidence="1" type="ORF">SM124_21935</name>
</gene>
<dbReference type="RefSeq" id="WP_322448644.1">
    <property type="nucleotide sequence ID" value="NZ_JAXOFX010000024.1"/>
</dbReference>
<organism evidence="1 2">
    <name type="scientific">Robertmurraya mangrovi</name>
    <dbReference type="NCBI Taxonomy" id="3098077"/>
    <lineage>
        <taxon>Bacteria</taxon>
        <taxon>Bacillati</taxon>
        <taxon>Bacillota</taxon>
        <taxon>Bacilli</taxon>
        <taxon>Bacillales</taxon>
        <taxon>Bacillaceae</taxon>
        <taxon>Robertmurraya</taxon>
    </lineage>
</organism>
<proteinExistence type="predicted"/>
<keyword evidence="2" id="KW-1185">Reference proteome</keyword>
<sequence>MVTASLIQTLLRQNTSTETAPRMFQPGQVFNGKILKLFPGQIAEVQIGNQKVIAQLEASLAASERYWFQVQPGEGKVHLKILQSPEGQQSRDVVAMDTLLKQLNLPPSKENGEILRFFIKEQLPITKEALQMASDLLKGANSSKEGLEVIRQLILRELPLTKDTFLAVQSNVKSEPIHTLMQHLQSLLTKDNLSETGNKLASILYQSSETEKVKFVEKAVTQLVGIWLNGKDKADTQKALNILQQFQFLPEGNEEEVVIKTALRVVSEAEEQNQAKELKGLVSRYQDSQGPLNSINKTEVISEIKKVLETLSQQSKDQVSIIGLLKKEDSNLEAFARFLNSQMSDSGQTIKLVDTNGVKPIGTEITDEEKELLQSIGRGLQEENVKWENGRSVSDQLKHLVKTLGLTHENDLLSFLKTTGGEDQPKTETLKALLVKFLNEGQSLPVKEAAEQLLHRITGVQLLSHEIGPLQQLVMQIPLSFWNKTTDLTLQWSGRKKENGQIDPNYCRVLFYLELEYLNETIVDMQVQNRILNITVINDTENIKEVGKVFLPSLKESLAGLNYQLSSISFQKTTDQSTEQNKNMMKQVYQSSNYSGVDYRV</sequence>
<dbReference type="EMBL" id="JAXOFX010000024">
    <property type="protein sequence ID" value="MDZ5474358.1"/>
    <property type="molecule type" value="Genomic_DNA"/>
</dbReference>
<evidence type="ECO:0000313" key="1">
    <source>
        <dbReference type="EMBL" id="MDZ5474358.1"/>
    </source>
</evidence>
<evidence type="ECO:0008006" key="3">
    <source>
        <dbReference type="Google" id="ProtNLM"/>
    </source>
</evidence>
<protein>
    <recommendedName>
        <fullName evidence="3">Flagellar hook-length control protein FliK</fullName>
    </recommendedName>
</protein>
<dbReference type="Proteomes" id="UP001290455">
    <property type="component" value="Unassembled WGS sequence"/>
</dbReference>